<evidence type="ECO:0000313" key="3">
    <source>
        <dbReference type="Proteomes" id="UP001162131"/>
    </source>
</evidence>
<keyword evidence="3" id="KW-1185">Reference proteome</keyword>
<reference evidence="2" key="1">
    <citation type="submission" date="2021-09" db="EMBL/GenBank/DDBJ databases">
        <authorList>
            <consortium name="AG Swart"/>
            <person name="Singh M."/>
            <person name="Singh A."/>
            <person name="Seah K."/>
            <person name="Emmerich C."/>
        </authorList>
    </citation>
    <scope>NUCLEOTIDE SEQUENCE</scope>
    <source>
        <strain evidence="2">ATCC30299</strain>
    </source>
</reference>
<dbReference type="AlphaFoldDB" id="A0AAU9JUA0"/>
<keyword evidence="1" id="KW-0472">Membrane</keyword>
<proteinExistence type="predicted"/>
<evidence type="ECO:0000313" key="2">
    <source>
        <dbReference type="EMBL" id="CAG9325291.1"/>
    </source>
</evidence>
<evidence type="ECO:0000256" key="1">
    <source>
        <dbReference type="SAM" id="Phobius"/>
    </source>
</evidence>
<organism evidence="2 3">
    <name type="scientific">Blepharisma stoltei</name>
    <dbReference type="NCBI Taxonomy" id="1481888"/>
    <lineage>
        <taxon>Eukaryota</taxon>
        <taxon>Sar</taxon>
        <taxon>Alveolata</taxon>
        <taxon>Ciliophora</taxon>
        <taxon>Postciliodesmatophora</taxon>
        <taxon>Heterotrichea</taxon>
        <taxon>Heterotrichida</taxon>
        <taxon>Blepharismidae</taxon>
        <taxon>Blepharisma</taxon>
    </lineage>
</organism>
<dbReference type="Proteomes" id="UP001162131">
    <property type="component" value="Unassembled WGS sequence"/>
</dbReference>
<feature type="transmembrane region" description="Helical" evidence="1">
    <location>
        <begin position="42"/>
        <end position="62"/>
    </location>
</feature>
<gene>
    <name evidence="2" type="ORF">BSTOLATCC_MIC38554</name>
</gene>
<keyword evidence="1" id="KW-0812">Transmembrane</keyword>
<accession>A0AAU9JUA0</accession>
<dbReference type="EMBL" id="CAJZBQ010000038">
    <property type="protein sequence ID" value="CAG9325291.1"/>
    <property type="molecule type" value="Genomic_DNA"/>
</dbReference>
<protein>
    <submittedName>
        <fullName evidence="2">Uncharacterized protein</fullName>
    </submittedName>
</protein>
<comment type="caution">
    <text evidence="2">The sequence shown here is derived from an EMBL/GenBank/DDBJ whole genome shotgun (WGS) entry which is preliminary data.</text>
</comment>
<name>A0AAU9JUA0_9CILI</name>
<keyword evidence="1" id="KW-1133">Transmembrane helix</keyword>
<sequence length="71" mass="8367">MCRPIIHKLFRVQRFIVLWAMHRKSPWGSKANVIRMLFLWKLYMIINASNMMLYIAISVALVNGLTVKEGF</sequence>